<reference evidence="1" key="1">
    <citation type="submission" date="2020-05" db="EMBL/GenBank/DDBJ databases">
        <authorList>
            <person name="Chiriac C."/>
            <person name="Salcher M."/>
            <person name="Ghai R."/>
            <person name="Kavagutti S V."/>
        </authorList>
    </citation>
    <scope>NUCLEOTIDE SEQUENCE</scope>
</reference>
<organism evidence="1">
    <name type="scientific">freshwater metagenome</name>
    <dbReference type="NCBI Taxonomy" id="449393"/>
    <lineage>
        <taxon>unclassified sequences</taxon>
        <taxon>metagenomes</taxon>
        <taxon>ecological metagenomes</taxon>
    </lineage>
</organism>
<gene>
    <name evidence="1" type="ORF">UFOPK4125_00263</name>
</gene>
<evidence type="ECO:0000313" key="1">
    <source>
        <dbReference type="EMBL" id="CAB5017655.1"/>
    </source>
</evidence>
<dbReference type="AlphaFoldDB" id="A0A6J7QL10"/>
<protein>
    <submittedName>
        <fullName evidence="1">Unannotated protein</fullName>
    </submittedName>
</protein>
<proteinExistence type="predicted"/>
<accession>A0A6J7QL10</accession>
<dbReference type="EMBL" id="CAFBPR010000027">
    <property type="protein sequence ID" value="CAB5017655.1"/>
    <property type="molecule type" value="Genomic_DNA"/>
</dbReference>
<name>A0A6J7QL10_9ZZZZ</name>
<sequence>MFSTVAGLLHISGCIAGTKNLIPVEARTMLVSRSSAIPAEIFAMMSAVAGAITTKSFSLAIEICGTFSTSVQNSVTTLRPDRASHVALPTKFKLAEVGTTSTINPSSCNLLNNSQDL</sequence>